<feature type="domain" description="Gp28/Gp37-like" evidence="1">
    <location>
        <begin position="36"/>
        <end position="337"/>
    </location>
</feature>
<evidence type="ECO:0000313" key="3">
    <source>
        <dbReference type="Proteomes" id="UP001501591"/>
    </source>
</evidence>
<accession>A0ABP7NJX2</accession>
<dbReference type="RefSeq" id="WP_344820230.1">
    <property type="nucleotide sequence ID" value="NZ_BAABCP010000002.1"/>
</dbReference>
<dbReference type="InterPro" id="IPR029432">
    <property type="entry name" value="Gp28/Gp37-like_dom"/>
</dbReference>
<keyword evidence="3" id="KW-1185">Reference proteome</keyword>
<proteinExistence type="predicted"/>
<evidence type="ECO:0000259" key="1">
    <source>
        <dbReference type="Pfam" id="PF14594"/>
    </source>
</evidence>
<evidence type="ECO:0000313" key="2">
    <source>
        <dbReference type="EMBL" id="GAA3947806.1"/>
    </source>
</evidence>
<dbReference type="Pfam" id="PF14594">
    <property type="entry name" value="Sipho_Gp37"/>
    <property type="match status" value="1"/>
</dbReference>
<organism evidence="2 3">
    <name type="scientific">Microbacterium soli</name>
    <dbReference type="NCBI Taxonomy" id="446075"/>
    <lineage>
        <taxon>Bacteria</taxon>
        <taxon>Bacillati</taxon>
        <taxon>Actinomycetota</taxon>
        <taxon>Actinomycetes</taxon>
        <taxon>Micrococcales</taxon>
        <taxon>Microbacteriaceae</taxon>
        <taxon>Microbacterium</taxon>
    </lineage>
</organism>
<reference evidence="3" key="1">
    <citation type="journal article" date="2019" name="Int. J. Syst. Evol. Microbiol.">
        <title>The Global Catalogue of Microorganisms (GCM) 10K type strain sequencing project: providing services to taxonomists for standard genome sequencing and annotation.</title>
        <authorList>
            <consortium name="The Broad Institute Genomics Platform"/>
            <consortium name="The Broad Institute Genome Sequencing Center for Infectious Disease"/>
            <person name="Wu L."/>
            <person name="Ma J."/>
        </authorList>
    </citation>
    <scope>NUCLEOTIDE SEQUENCE [LARGE SCALE GENOMIC DNA]</scope>
    <source>
        <strain evidence="3">JCM 17024</strain>
    </source>
</reference>
<sequence>MDDVVEFVIFDQSDGFKRRLVALESTAEIPANGVPWAEFTLDDDHEALPAISVEGARCAYRFRGVEWFRGRVATMQGTGPVGQTTVRVEGDFRKLWDWQGWPKPTAAVTGQDVDYARYTGTSEDVFKAALAANFTRLGVPWTVAPSQGRGSAARAEFRFHPLAEKTLPALDADDLIVTITYSPDPVVDVRAAVVVPGLLSDLTGVLENYDWSRTAPATTRVVVGGEGEKENRRLYQKIDAALEASWGDIVETFKDSRMSDEGADLSIDADETLAEGAPTASVSMSLLESERFRFGSTFLAGDRVRVVVGPLDVTERITLVKVTESPGEGVLVTPVLGSVDDSPDAEIGVQVAGLARGLRDAGRR</sequence>
<name>A0ABP7NJX2_9MICO</name>
<protein>
    <recommendedName>
        <fullName evidence="1">Gp28/Gp37-like domain-containing protein</fullName>
    </recommendedName>
</protein>
<gene>
    <name evidence="2" type="ORF">GCM10022383_27010</name>
</gene>
<comment type="caution">
    <text evidence="2">The sequence shown here is derived from an EMBL/GenBank/DDBJ whole genome shotgun (WGS) entry which is preliminary data.</text>
</comment>
<dbReference type="Proteomes" id="UP001501591">
    <property type="component" value="Unassembled WGS sequence"/>
</dbReference>
<dbReference type="EMBL" id="BAABCP010000002">
    <property type="protein sequence ID" value="GAA3947806.1"/>
    <property type="molecule type" value="Genomic_DNA"/>
</dbReference>